<feature type="compositionally biased region" description="Polar residues" evidence="6">
    <location>
        <begin position="37"/>
        <end position="49"/>
    </location>
</feature>
<evidence type="ECO:0000256" key="7">
    <source>
        <dbReference type="SAM" id="Phobius"/>
    </source>
</evidence>
<feature type="transmembrane region" description="Helical" evidence="7">
    <location>
        <begin position="349"/>
        <end position="373"/>
    </location>
</feature>
<evidence type="ECO:0000256" key="5">
    <source>
        <dbReference type="ARBA" id="ARBA00023136"/>
    </source>
</evidence>
<feature type="transmembrane region" description="Helical" evidence="7">
    <location>
        <begin position="506"/>
        <end position="531"/>
    </location>
</feature>
<dbReference type="EMBL" id="KZ819607">
    <property type="protein sequence ID" value="PWN31757.1"/>
    <property type="molecule type" value="Genomic_DNA"/>
</dbReference>
<feature type="transmembrane region" description="Helical" evidence="7">
    <location>
        <begin position="414"/>
        <end position="433"/>
    </location>
</feature>
<feature type="transmembrane region" description="Helical" evidence="7">
    <location>
        <begin position="249"/>
        <end position="269"/>
    </location>
</feature>
<dbReference type="AlphaFoldDB" id="A0A316V2H3"/>
<feature type="transmembrane region" description="Helical" evidence="7">
    <location>
        <begin position="439"/>
        <end position="463"/>
    </location>
</feature>
<feature type="non-terminal residue" evidence="9">
    <location>
        <position position="573"/>
    </location>
</feature>
<evidence type="ECO:0000256" key="6">
    <source>
        <dbReference type="SAM" id="MobiDB-lite"/>
    </source>
</evidence>
<protein>
    <submittedName>
        <fullName evidence="9">MFS general substrate transporter</fullName>
    </submittedName>
</protein>
<dbReference type="FunFam" id="1.20.1250.20:FF:000018">
    <property type="entry name" value="MFS transporter permease"/>
    <property type="match status" value="1"/>
</dbReference>
<dbReference type="PROSITE" id="PS50850">
    <property type="entry name" value="MFS"/>
    <property type="match status" value="1"/>
</dbReference>
<dbReference type="InParanoid" id="A0A316V2H3"/>
<keyword evidence="5 7" id="KW-0472">Membrane</keyword>
<dbReference type="InterPro" id="IPR020846">
    <property type="entry name" value="MFS_dom"/>
</dbReference>
<organism evidence="9 10">
    <name type="scientific">Meira miltonrushii</name>
    <dbReference type="NCBI Taxonomy" id="1280837"/>
    <lineage>
        <taxon>Eukaryota</taxon>
        <taxon>Fungi</taxon>
        <taxon>Dikarya</taxon>
        <taxon>Basidiomycota</taxon>
        <taxon>Ustilaginomycotina</taxon>
        <taxon>Exobasidiomycetes</taxon>
        <taxon>Exobasidiales</taxon>
        <taxon>Brachybasidiaceae</taxon>
        <taxon>Meira</taxon>
    </lineage>
</organism>
<dbReference type="SUPFAM" id="SSF103473">
    <property type="entry name" value="MFS general substrate transporter"/>
    <property type="match status" value="1"/>
</dbReference>
<dbReference type="PANTHER" id="PTHR43791:SF67">
    <property type="entry name" value="TRANSPORTER, PUTATIVE (AFU_ORTHOLOGUE AFUA_3G04010)-RELATED"/>
    <property type="match status" value="1"/>
</dbReference>
<feature type="transmembrane region" description="Helical" evidence="7">
    <location>
        <begin position="155"/>
        <end position="174"/>
    </location>
</feature>
<feature type="transmembrane region" description="Helical" evidence="7">
    <location>
        <begin position="180"/>
        <end position="206"/>
    </location>
</feature>
<reference evidence="9 10" key="1">
    <citation type="journal article" date="2018" name="Mol. Biol. Evol.">
        <title>Broad Genomic Sampling Reveals a Smut Pathogenic Ancestry of the Fungal Clade Ustilaginomycotina.</title>
        <authorList>
            <person name="Kijpornyongpan T."/>
            <person name="Mondo S.J."/>
            <person name="Barry K."/>
            <person name="Sandor L."/>
            <person name="Lee J."/>
            <person name="Lipzen A."/>
            <person name="Pangilinan J."/>
            <person name="LaButti K."/>
            <person name="Hainaut M."/>
            <person name="Henrissat B."/>
            <person name="Grigoriev I.V."/>
            <person name="Spatafora J.W."/>
            <person name="Aime M.C."/>
        </authorList>
    </citation>
    <scope>NUCLEOTIDE SEQUENCE [LARGE SCALE GENOMIC DNA]</scope>
    <source>
        <strain evidence="9 10">MCA 3882</strain>
    </source>
</reference>
<feature type="transmembrane region" description="Helical" evidence="7">
    <location>
        <begin position="218"/>
        <end position="237"/>
    </location>
</feature>
<dbReference type="GO" id="GO:0022857">
    <property type="term" value="F:transmembrane transporter activity"/>
    <property type="evidence" value="ECO:0007669"/>
    <property type="project" value="InterPro"/>
</dbReference>
<dbReference type="Pfam" id="PF07690">
    <property type="entry name" value="MFS_1"/>
    <property type="match status" value="1"/>
</dbReference>
<evidence type="ECO:0000256" key="2">
    <source>
        <dbReference type="ARBA" id="ARBA00022448"/>
    </source>
</evidence>
<keyword evidence="3 7" id="KW-0812">Transmembrane</keyword>
<feature type="transmembrane region" description="Helical" evidence="7">
    <location>
        <begin position="122"/>
        <end position="143"/>
    </location>
</feature>
<dbReference type="OrthoDB" id="9971669at2759"/>
<evidence type="ECO:0000313" key="9">
    <source>
        <dbReference type="EMBL" id="PWN31757.1"/>
    </source>
</evidence>
<dbReference type="InterPro" id="IPR036259">
    <property type="entry name" value="MFS_trans_sf"/>
</dbReference>
<feature type="transmembrane region" description="Helical" evidence="7">
    <location>
        <begin position="475"/>
        <end position="494"/>
    </location>
</feature>
<dbReference type="RefSeq" id="XP_025352059.1">
    <property type="nucleotide sequence ID" value="XM_025497082.1"/>
</dbReference>
<name>A0A316V2H3_9BASI</name>
<dbReference type="InterPro" id="IPR011701">
    <property type="entry name" value="MFS"/>
</dbReference>
<gene>
    <name evidence="9" type="ORF">FA14DRAFT_139595</name>
</gene>
<keyword evidence="4 7" id="KW-1133">Transmembrane helix</keyword>
<keyword evidence="2" id="KW-0813">Transport</keyword>
<dbReference type="Gene3D" id="1.20.1250.20">
    <property type="entry name" value="MFS general substrate transporter like domains"/>
    <property type="match status" value="2"/>
</dbReference>
<dbReference type="FunFam" id="1.20.1250.20:FF:000013">
    <property type="entry name" value="MFS general substrate transporter"/>
    <property type="match status" value="1"/>
</dbReference>
<feature type="transmembrane region" description="Helical" evidence="7">
    <location>
        <begin position="385"/>
        <end position="407"/>
    </location>
</feature>
<sequence length="573" mass="62983">MSTEIENDFGNMSPDETKKEKHSQLMVQTEDIEEDSSNGSNQHYSPQDSTKQRAGKIADKASLAHDALYSDPEKAKLLKSGTRKLDWTVVPPLLLMWLANFIDRSNAGNARIAGLTKDLGMVGMQFNTALAVFYVTYILVELPSNIILKKVGGNIWLPTITFVWGAVTACTAATRNYAGFLVIRLVLGLAEGGLLGGITLYLSTLYPRFQIQQRVARFYAAAALAGSFGGLLAAGLTSLDTNGIEGWRWLYIVEGVITCGFAIFAIIIMPNSVLKTRYLNEEERKVCQEALEVDVGVGAYTYRLLDKPNEKADAHGSDAEIGERTITHGHEEQFEWYEVQRGALDIQTWLTGILYLCVCCSLYSITLFLPTILRGVFPDSTQTRVQLLTVPPFVPAAIMVLIVAYFSDKTKMRGPYIMAFLPISIIGYIILVATKDNNARYAAVFLVCFGIYPAIPCILTLIANNSAGHYKRATSTAMQLMIANGAGFIATFIYDENKFGGAKGYVVPHAIVLACLCLGWICISLNVLYCYRENAARTAGKRDGNIAAYEELVKQGITKAPIGDRHPGFRFSL</sequence>
<comment type="subcellular location">
    <subcellularLocation>
        <location evidence="1">Membrane</location>
        <topology evidence="1">Multi-pass membrane protein</topology>
    </subcellularLocation>
</comment>
<dbReference type="Proteomes" id="UP000245771">
    <property type="component" value="Unassembled WGS sequence"/>
</dbReference>
<evidence type="ECO:0000256" key="4">
    <source>
        <dbReference type="ARBA" id="ARBA00022989"/>
    </source>
</evidence>
<dbReference type="PANTHER" id="PTHR43791">
    <property type="entry name" value="PERMEASE-RELATED"/>
    <property type="match status" value="1"/>
</dbReference>
<feature type="region of interest" description="Disordered" evidence="6">
    <location>
        <begin position="1"/>
        <end position="56"/>
    </location>
</feature>
<evidence type="ECO:0000256" key="1">
    <source>
        <dbReference type="ARBA" id="ARBA00004141"/>
    </source>
</evidence>
<evidence type="ECO:0000313" key="10">
    <source>
        <dbReference type="Proteomes" id="UP000245771"/>
    </source>
</evidence>
<accession>A0A316V2H3</accession>
<evidence type="ECO:0000256" key="3">
    <source>
        <dbReference type="ARBA" id="ARBA00022692"/>
    </source>
</evidence>
<proteinExistence type="predicted"/>
<dbReference type="STRING" id="1280837.A0A316V2H3"/>
<dbReference type="GeneID" id="37018863"/>
<dbReference type="GO" id="GO:0016020">
    <property type="term" value="C:membrane"/>
    <property type="evidence" value="ECO:0007669"/>
    <property type="project" value="UniProtKB-SubCell"/>
</dbReference>
<feature type="domain" description="Major facilitator superfamily (MFS) profile" evidence="8">
    <location>
        <begin position="89"/>
        <end position="527"/>
    </location>
</feature>
<evidence type="ECO:0000259" key="8">
    <source>
        <dbReference type="PROSITE" id="PS50850"/>
    </source>
</evidence>
<keyword evidence="10" id="KW-1185">Reference proteome</keyword>